<evidence type="ECO:0000313" key="2">
    <source>
        <dbReference type="Proteomes" id="UP001138997"/>
    </source>
</evidence>
<accession>A0A9X1N956</accession>
<reference evidence="1" key="1">
    <citation type="submission" date="2021-11" db="EMBL/GenBank/DDBJ databases">
        <title>Streptomyces corallinus and Kineosporia corallina sp. nov., two new coral-derived marine actinobacteria.</title>
        <authorList>
            <person name="Buangrab K."/>
            <person name="Sutthacheep M."/>
            <person name="Yeemin T."/>
            <person name="Harunari E."/>
            <person name="Igarashi Y."/>
            <person name="Sripreechasak P."/>
            <person name="Kanchanasin P."/>
            <person name="Tanasupawat S."/>
            <person name="Phongsopitanun W."/>
        </authorList>
    </citation>
    <scope>NUCLEOTIDE SEQUENCE</scope>
    <source>
        <strain evidence="1">JCM 31032</strain>
    </source>
</reference>
<dbReference type="RefSeq" id="WP_231439993.1">
    <property type="nucleotide sequence ID" value="NZ_JAJOMB010000003.1"/>
</dbReference>
<sequence>MNGRVYVAPLGTQPPPSPKWVPVGFCTDFAFEPVEPMVAWEPFSFAREYAFTVELEPPKTRREIRNQEQLWAVFAGVKHWRAWQARRRRIATQQRHVERRARKRHGS</sequence>
<proteinExistence type="predicted"/>
<organism evidence="1 2">
    <name type="scientific">Kineosporia babensis</name>
    <dbReference type="NCBI Taxonomy" id="499548"/>
    <lineage>
        <taxon>Bacteria</taxon>
        <taxon>Bacillati</taxon>
        <taxon>Actinomycetota</taxon>
        <taxon>Actinomycetes</taxon>
        <taxon>Kineosporiales</taxon>
        <taxon>Kineosporiaceae</taxon>
        <taxon>Kineosporia</taxon>
    </lineage>
</organism>
<protein>
    <submittedName>
        <fullName evidence="1">Uncharacterized protein</fullName>
    </submittedName>
</protein>
<dbReference type="AlphaFoldDB" id="A0A9X1N956"/>
<keyword evidence="2" id="KW-1185">Reference proteome</keyword>
<evidence type="ECO:0000313" key="1">
    <source>
        <dbReference type="EMBL" id="MCD5310817.1"/>
    </source>
</evidence>
<dbReference type="EMBL" id="JAJOMB010000003">
    <property type="protein sequence ID" value="MCD5310817.1"/>
    <property type="molecule type" value="Genomic_DNA"/>
</dbReference>
<comment type="caution">
    <text evidence="1">The sequence shown here is derived from an EMBL/GenBank/DDBJ whole genome shotgun (WGS) entry which is preliminary data.</text>
</comment>
<gene>
    <name evidence="1" type="ORF">LR394_07920</name>
</gene>
<dbReference type="Proteomes" id="UP001138997">
    <property type="component" value="Unassembled WGS sequence"/>
</dbReference>
<name>A0A9X1N956_9ACTN</name>